<dbReference type="Proteomes" id="UP001262032">
    <property type="component" value="Unassembled WGS sequence"/>
</dbReference>
<organism evidence="1 2">
    <name type="scientific">Pseudarthrobacter oxydans</name>
    <name type="common">Arthrobacter oxydans</name>
    <dbReference type="NCBI Taxonomy" id="1671"/>
    <lineage>
        <taxon>Bacteria</taxon>
        <taxon>Bacillati</taxon>
        <taxon>Actinomycetota</taxon>
        <taxon>Actinomycetes</taxon>
        <taxon>Micrococcales</taxon>
        <taxon>Micrococcaceae</taxon>
        <taxon>Pseudarthrobacter</taxon>
    </lineage>
</organism>
<dbReference type="AlphaFoldDB" id="A0AAW8N6Z4"/>
<evidence type="ECO:0000313" key="2">
    <source>
        <dbReference type="Proteomes" id="UP001262032"/>
    </source>
</evidence>
<accession>A0AAW8N6Z4</accession>
<gene>
    <name evidence="1" type="ORF">J2X12_000552</name>
</gene>
<comment type="caution">
    <text evidence="1">The sequence shown here is derived from an EMBL/GenBank/DDBJ whole genome shotgun (WGS) entry which is preliminary data.</text>
</comment>
<dbReference type="EMBL" id="JAVDWN010000001">
    <property type="protein sequence ID" value="MDR7162551.1"/>
    <property type="molecule type" value="Genomic_DNA"/>
</dbReference>
<name>A0AAW8N6Z4_PSEOX</name>
<reference evidence="1" key="1">
    <citation type="submission" date="2023-07" db="EMBL/GenBank/DDBJ databases">
        <title>Sorghum-associated microbial communities from plants grown in Nebraska, USA.</title>
        <authorList>
            <person name="Schachtman D."/>
        </authorList>
    </citation>
    <scope>NUCLEOTIDE SEQUENCE</scope>
    <source>
        <strain evidence="1">BE261</strain>
    </source>
</reference>
<protein>
    <submittedName>
        <fullName evidence="1">Uncharacterized protein</fullName>
    </submittedName>
</protein>
<proteinExistence type="predicted"/>
<evidence type="ECO:0000313" key="1">
    <source>
        <dbReference type="EMBL" id="MDR7162551.1"/>
    </source>
</evidence>
<sequence>MQTAISKKLQRRSQCRGRLYNLNSKLNIVVRVDLDHAKAQVIAKGHVTVHSVNALYVVVKRANSLREGLGVELDISHARVDQEALEMLHASSETHHLPAKIDPQQAPCTISVLAPRAAARRAHSPALIAA</sequence>